<gene>
    <name evidence="1" type="ORF">OCL06_12625</name>
</gene>
<reference evidence="2" key="1">
    <citation type="submission" date="2023-07" db="EMBL/GenBank/DDBJ databases">
        <title>Study on multiphase classification of strain Alteromonas salexigens isolated from the Yellow Sea.</title>
        <authorList>
            <person name="Sun L."/>
        </authorList>
    </citation>
    <scope>NUCLEOTIDE SEQUENCE [LARGE SCALE GENOMIC DNA]</scope>
    <source>
        <strain evidence="2">ASW11-19</strain>
    </source>
</reference>
<dbReference type="RefSeq" id="WP_262995089.1">
    <property type="nucleotide sequence ID" value="NZ_JAOTJC010000011.1"/>
</dbReference>
<keyword evidence="2" id="KW-1185">Reference proteome</keyword>
<protein>
    <submittedName>
        <fullName evidence="1">Uncharacterized protein</fullName>
    </submittedName>
</protein>
<dbReference type="EMBL" id="JAOTJC010000011">
    <property type="protein sequence ID" value="MCU7555432.1"/>
    <property type="molecule type" value="Genomic_DNA"/>
</dbReference>
<evidence type="ECO:0000313" key="2">
    <source>
        <dbReference type="Proteomes" id="UP001209257"/>
    </source>
</evidence>
<evidence type="ECO:0000313" key="1">
    <source>
        <dbReference type="EMBL" id="MCU7555432.1"/>
    </source>
</evidence>
<sequence>MDVTNAHLKRLLSRTDEAFNALRAQPESAELTLAYEDARAELNAYVKKIRCVLHQRSPTR</sequence>
<comment type="caution">
    <text evidence="1">The sequence shown here is derived from an EMBL/GenBank/DDBJ whole genome shotgun (WGS) entry which is preliminary data.</text>
</comment>
<accession>A0ABT2VQ65</accession>
<organism evidence="1 2">
    <name type="scientific">Alteromonas salexigens</name>
    <dbReference type="NCBI Taxonomy" id="2982530"/>
    <lineage>
        <taxon>Bacteria</taxon>
        <taxon>Pseudomonadati</taxon>
        <taxon>Pseudomonadota</taxon>
        <taxon>Gammaproteobacteria</taxon>
        <taxon>Alteromonadales</taxon>
        <taxon>Alteromonadaceae</taxon>
        <taxon>Alteromonas/Salinimonas group</taxon>
        <taxon>Alteromonas</taxon>
    </lineage>
</organism>
<name>A0ABT2VQ65_9ALTE</name>
<dbReference type="Proteomes" id="UP001209257">
    <property type="component" value="Unassembled WGS sequence"/>
</dbReference>
<proteinExistence type="predicted"/>